<dbReference type="EMBL" id="BQNB010012384">
    <property type="protein sequence ID" value="GJT02904.1"/>
    <property type="molecule type" value="Genomic_DNA"/>
</dbReference>
<reference evidence="1" key="1">
    <citation type="journal article" date="2022" name="Int. J. Mol. Sci.">
        <title>Draft Genome of Tanacetum Coccineum: Genomic Comparison of Closely Related Tanacetum-Family Plants.</title>
        <authorList>
            <person name="Yamashiro T."/>
            <person name="Shiraishi A."/>
            <person name="Nakayama K."/>
            <person name="Satake H."/>
        </authorList>
    </citation>
    <scope>NUCLEOTIDE SEQUENCE</scope>
</reference>
<comment type="caution">
    <text evidence="1">The sequence shown here is derived from an EMBL/GenBank/DDBJ whole genome shotgun (WGS) entry which is preliminary data.</text>
</comment>
<reference evidence="1" key="2">
    <citation type="submission" date="2022-01" db="EMBL/GenBank/DDBJ databases">
        <authorList>
            <person name="Yamashiro T."/>
            <person name="Shiraishi A."/>
            <person name="Satake H."/>
            <person name="Nakayama K."/>
        </authorList>
    </citation>
    <scope>NUCLEOTIDE SEQUENCE</scope>
</reference>
<evidence type="ECO:0008006" key="3">
    <source>
        <dbReference type="Google" id="ProtNLM"/>
    </source>
</evidence>
<accession>A0ABQ5APR6</accession>
<dbReference type="PANTHER" id="PTHR33116:SF79">
    <property type="entry name" value="REVERSE TRANSCRIPTASE DOMAIN, ZINC FINGER, CCHC-TYPE-RELATED"/>
    <property type="match status" value="1"/>
</dbReference>
<dbReference type="PANTHER" id="PTHR33116">
    <property type="entry name" value="REVERSE TRANSCRIPTASE ZINC-BINDING DOMAIN-CONTAINING PROTEIN-RELATED-RELATED"/>
    <property type="match status" value="1"/>
</dbReference>
<proteinExistence type="predicted"/>
<evidence type="ECO:0000313" key="2">
    <source>
        <dbReference type="Proteomes" id="UP001151760"/>
    </source>
</evidence>
<gene>
    <name evidence="1" type="ORF">Tco_0824073</name>
</gene>
<organism evidence="1 2">
    <name type="scientific">Tanacetum coccineum</name>
    <dbReference type="NCBI Taxonomy" id="301880"/>
    <lineage>
        <taxon>Eukaryota</taxon>
        <taxon>Viridiplantae</taxon>
        <taxon>Streptophyta</taxon>
        <taxon>Embryophyta</taxon>
        <taxon>Tracheophyta</taxon>
        <taxon>Spermatophyta</taxon>
        <taxon>Magnoliopsida</taxon>
        <taxon>eudicotyledons</taxon>
        <taxon>Gunneridae</taxon>
        <taxon>Pentapetalae</taxon>
        <taxon>asterids</taxon>
        <taxon>campanulids</taxon>
        <taxon>Asterales</taxon>
        <taxon>Asteraceae</taxon>
        <taxon>Asteroideae</taxon>
        <taxon>Anthemideae</taxon>
        <taxon>Anthemidinae</taxon>
        <taxon>Tanacetum</taxon>
    </lineage>
</organism>
<sequence length="242" mass="27302">MTFPNRLNSDQIDDLERNVTKEEIKRAVWDCGTDKSLSLDGFTFGFYRSYWDSIEKDVVDGVSYFFTEGTFPKGGNASFIALIPKMLDAKVVKDYRPISLIGIMESLHLSFQNVVNEGLFKGVSVSSSLQLSHLFYTDDVIFLGQWSDSNITTIVHALECFHKASGLRMNLHKSKLMGIAVEDEKVSRAAMKMGCCTLKTSFSYLGIKVGGTMSRIKSWDEIVANLHSRLSKWKKKNENIIK</sequence>
<protein>
    <recommendedName>
        <fullName evidence="3">RNA-directed DNA polymerase, eukaryota, reverse transcriptase zinc-binding domain protein</fullName>
    </recommendedName>
</protein>
<evidence type="ECO:0000313" key="1">
    <source>
        <dbReference type="EMBL" id="GJT02904.1"/>
    </source>
</evidence>
<dbReference type="Proteomes" id="UP001151760">
    <property type="component" value="Unassembled WGS sequence"/>
</dbReference>
<name>A0ABQ5APR6_9ASTR</name>
<keyword evidence="2" id="KW-1185">Reference proteome</keyword>